<evidence type="ECO:0008006" key="4">
    <source>
        <dbReference type="Google" id="ProtNLM"/>
    </source>
</evidence>
<feature type="chain" id="PRO_5045721236" description="Lipoprotein" evidence="1">
    <location>
        <begin position="26"/>
        <end position="109"/>
    </location>
</feature>
<feature type="signal peptide" evidence="1">
    <location>
        <begin position="1"/>
        <end position="25"/>
    </location>
</feature>
<keyword evidence="1" id="KW-0732">Signal</keyword>
<dbReference type="GeneID" id="301200760"/>
<evidence type="ECO:0000313" key="2">
    <source>
        <dbReference type="EMBL" id="MCW1241899.1"/>
    </source>
</evidence>
<reference evidence="2" key="1">
    <citation type="submission" date="2022-10" db="EMBL/GenBank/DDBJ databases">
        <title>De novo draft assembly of the Pseudomonas pretiosus genome isolated from the plants rhizorohere.</title>
        <authorList>
            <person name="Robas M."/>
            <person name="Fernandez V.M."/>
            <person name="Provanza A."/>
            <person name="Jimenez P.A."/>
        </authorList>
    </citation>
    <scope>NUCLEOTIDE SEQUENCE</scope>
    <source>
        <strain evidence="2">SAICEU11T</strain>
    </source>
</reference>
<gene>
    <name evidence="2" type="ORF">NGM45_23015</name>
</gene>
<sequence length="109" mass="12360">MFKKITKLTITLGMAVTLFTGCAYANEKEETVQRYEIGHIDEEKFIGISEDPSDNVVIYFSEVDEDLRKDVAHGEIIEVTYGQAHDDIKNVKKTKDARYDISDKAGIEI</sequence>
<organism evidence="2 3">
    <name type="scientific">Bacillus pretiosus</name>
    <dbReference type="NCBI Taxonomy" id="2983392"/>
    <lineage>
        <taxon>Bacteria</taxon>
        <taxon>Bacillati</taxon>
        <taxon>Bacillota</taxon>
        <taxon>Bacilli</taxon>
        <taxon>Bacillales</taxon>
        <taxon>Bacillaceae</taxon>
        <taxon>Bacillus</taxon>
    </lineage>
</organism>
<evidence type="ECO:0000256" key="1">
    <source>
        <dbReference type="SAM" id="SignalP"/>
    </source>
</evidence>
<dbReference type="EMBL" id="JAOXJG010000026">
    <property type="protein sequence ID" value="MCW1241899.1"/>
    <property type="molecule type" value="Genomic_DNA"/>
</dbReference>
<protein>
    <recommendedName>
        <fullName evidence="4">Lipoprotein</fullName>
    </recommendedName>
</protein>
<dbReference type="RefSeq" id="WP_264462803.1">
    <property type="nucleotide sequence ID" value="NZ_JAOXJG010000026.1"/>
</dbReference>
<accession>A0ABT3EZC4</accession>
<name>A0ABT3EZC4_9BACI</name>
<keyword evidence="3" id="KW-1185">Reference proteome</keyword>
<dbReference type="PROSITE" id="PS51257">
    <property type="entry name" value="PROKAR_LIPOPROTEIN"/>
    <property type="match status" value="1"/>
</dbReference>
<comment type="caution">
    <text evidence="2">The sequence shown here is derived from an EMBL/GenBank/DDBJ whole genome shotgun (WGS) entry which is preliminary data.</text>
</comment>
<dbReference type="Proteomes" id="UP001060566">
    <property type="component" value="Unassembled WGS sequence"/>
</dbReference>
<evidence type="ECO:0000313" key="3">
    <source>
        <dbReference type="Proteomes" id="UP001060566"/>
    </source>
</evidence>
<proteinExistence type="predicted"/>